<dbReference type="PANTHER" id="PTHR36842">
    <property type="entry name" value="PROTEIN TOLB HOMOLOG"/>
    <property type="match status" value="1"/>
</dbReference>
<dbReference type="InterPro" id="IPR003961">
    <property type="entry name" value="FN3_dom"/>
</dbReference>
<dbReference type="RefSeq" id="WP_243516574.1">
    <property type="nucleotide sequence ID" value="NZ_CP094534.1"/>
</dbReference>
<proteinExistence type="inferred from homology"/>
<feature type="chain" id="PRO_5047389995" evidence="2">
    <location>
        <begin position="27"/>
        <end position="520"/>
    </location>
</feature>
<dbReference type="PANTHER" id="PTHR36842:SF1">
    <property type="entry name" value="PROTEIN TOLB"/>
    <property type="match status" value="1"/>
</dbReference>
<dbReference type="Pfam" id="PF07676">
    <property type="entry name" value="PD40"/>
    <property type="match status" value="4"/>
</dbReference>
<comment type="similarity">
    <text evidence="1">Belongs to the TolB family.</text>
</comment>
<dbReference type="CDD" id="cd00063">
    <property type="entry name" value="FN3"/>
    <property type="match status" value="1"/>
</dbReference>
<evidence type="ECO:0000313" key="5">
    <source>
        <dbReference type="Proteomes" id="UP000831390"/>
    </source>
</evidence>
<dbReference type="SMART" id="SM00060">
    <property type="entry name" value="FN3"/>
    <property type="match status" value="1"/>
</dbReference>
<dbReference type="Gene3D" id="2.60.40.1120">
    <property type="entry name" value="Carboxypeptidase-like, regulatory domain"/>
    <property type="match status" value="1"/>
</dbReference>
<accession>A0ABY4B7D7</accession>
<sequence length="520" mass="55989">MSFLPFVTWPRALGVCMSLMCLILLGACQDDLVEPAYFGSISGTVLDARTNLPLANASVSTNPATSTYVTNAQGKFEIKDVPAGKVSITITKADYQQTVSNVTVSDSQNADVTIQLLKSTSSTTVSAPDRPVPANQTTGLPNTVRLAWRPVNAVASDSLTYEVSLFESNNTSARTVALKSPRDTTVTVSNLRYNTTYFWYVTVRNPAGASARSPIWTFQTGNIIDNRYLFVRKAGNNSDVFAADITGATVTQLTFTTALEAAPQLNPNRDLIAYTSNVTGDWQLYTMNRDGSNQRQITFTGSFAVNNGGQAGAFRWSPDGSQLIYCSSDKLYRINRDGLSRTIVATAPLGKTFRECDWTAENGGHIVAQVVGTNIYDSAIYLYDANGTQQGAGAFIPDTPGRLDSPSFSLDGRSIVYTQDIAQFESSITVGRQINAHIFIKRLDGSATVDVSAGITGSGTTTGKTNGTNDLTPRFSPTGSKLIFVNQDNDGVATPEIWTCNPDGSGRIKLFDNASMPDWK</sequence>
<dbReference type="Gene3D" id="2.120.10.30">
    <property type="entry name" value="TolB, C-terminal domain"/>
    <property type="match status" value="2"/>
</dbReference>
<dbReference type="SUPFAM" id="SSF49452">
    <property type="entry name" value="Starch-binding domain-like"/>
    <property type="match status" value="1"/>
</dbReference>
<dbReference type="SUPFAM" id="SSF69304">
    <property type="entry name" value="Tricorn protease N-terminal domain"/>
    <property type="match status" value="1"/>
</dbReference>
<organism evidence="4 5">
    <name type="scientific">Hymenobacter monticola</name>
    <dbReference type="NCBI Taxonomy" id="1705399"/>
    <lineage>
        <taxon>Bacteria</taxon>
        <taxon>Pseudomonadati</taxon>
        <taxon>Bacteroidota</taxon>
        <taxon>Cytophagia</taxon>
        <taxon>Cytophagales</taxon>
        <taxon>Hymenobacteraceae</taxon>
        <taxon>Hymenobacter</taxon>
    </lineage>
</organism>
<evidence type="ECO:0000256" key="2">
    <source>
        <dbReference type="SAM" id="SignalP"/>
    </source>
</evidence>
<name>A0ABY4B7D7_9BACT</name>
<protein>
    <submittedName>
        <fullName evidence="4">Carboxypeptidase regulatory-like domain-containing protein</fullName>
    </submittedName>
</protein>
<dbReference type="InterPro" id="IPR011659">
    <property type="entry name" value="WD40"/>
</dbReference>
<dbReference type="InterPro" id="IPR013784">
    <property type="entry name" value="Carb-bd-like_fold"/>
</dbReference>
<dbReference type="PROSITE" id="PS50853">
    <property type="entry name" value="FN3"/>
    <property type="match status" value="1"/>
</dbReference>
<dbReference type="InterPro" id="IPR036116">
    <property type="entry name" value="FN3_sf"/>
</dbReference>
<dbReference type="SUPFAM" id="SSF49265">
    <property type="entry name" value="Fibronectin type III"/>
    <property type="match status" value="1"/>
</dbReference>
<keyword evidence="5" id="KW-1185">Reference proteome</keyword>
<feature type="domain" description="Fibronectin type-III" evidence="3">
    <location>
        <begin position="127"/>
        <end position="223"/>
    </location>
</feature>
<dbReference type="Proteomes" id="UP000831390">
    <property type="component" value="Chromosome"/>
</dbReference>
<dbReference type="InterPro" id="IPR011042">
    <property type="entry name" value="6-blade_b-propeller_TolB-like"/>
</dbReference>
<dbReference type="EMBL" id="CP094534">
    <property type="protein sequence ID" value="UOE35090.1"/>
    <property type="molecule type" value="Genomic_DNA"/>
</dbReference>
<dbReference type="Pfam" id="PF00041">
    <property type="entry name" value="fn3"/>
    <property type="match status" value="1"/>
</dbReference>
<gene>
    <name evidence="4" type="ORF">MTP16_05440</name>
</gene>
<dbReference type="Pfam" id="PF13620">
    <property type="entry name" value="CarboxypepD_reg"/>
    <property type="match status" value="1"/>
</dbReference>
<evidence type="ECO:0000313" key="4">
    <source>
        <dbReference type="EMBL" id="UOE35090.1"/>
    </source>
</evidence>
<reference evidence="4 5" key="1">
    <citation type="submission" date="2022-03" db="EMBL/GenBank/DDBJ databases">
        <title>Hymenobactersp. isolated from the air.</title>
        <authorList>
            <person name="Won M."/>
            <person name="Kwon S.-W."/>
        </authorList>
    </citation>
    <scope>NUCLEOTIDE SEQUENCE [LARGE SCALE GENOMIC DNA]</scope>
    <source>
        <strain evidence="4 5">KACC 22596</strain>
    </source>
</reference>
<evidence type="ECO:0000259" key="3">
    <source>
        <dbReference type="PROSITE" id="PS50853"/>
    </source>
</evidence>
<evidence type="ECO:0000256" key="1">
    <source>
        <dbReference type="ARBA" id="ARBA00009820"/>
    </source>
</evidence>
<feature type="signal peptide" evidence="2">
    <location>
        <begin position="1"/>
        <end position="26"/>
    </location>
</feature>
<keyword evidence="2" id="KW-0732">Signal</keyword>